<dbReference type="Gene3D" id="1.10.533.10">
    <property type="entry name" value="Death Domain, Fas"/>
    <property type="match status" value="1"/>
</dbReference>
<dbReference type="KEGG" id="spu:105447531"/>
<keyword evidence="3" id="KW-1185">Reference proteome</keyword>
<evidence type="ECO:0000259" key="1">
    <source>
        <dbReference type="PROSITE" id="PS51145"/>
    </source>
</evidence>
<dbReference type="InterPro" id="IPR011029">
    <property type="entry name" value="DEATH-like_dom_sf"/>
</dbReference>
<proteinExistence type="predicted"/>
<feature type="domain" description="ZU5" evidence="1">
    <location>
        <begin position="84"/>
        <end position="221"/>
    </location>
</feature>
<dbReference type="PANTHER" id="PTHR12582">
    <property type="entry name" value="NETRIN RECEPTOR UNC5"/>
    <property type="match status" value="1"/>
</dbReference>
<dbReference type="Proteomes" id="UP000007110">
    <property type="component" value="Unassembled WGS sequence"/>
</dbReference>
<dbReference type="GeneID" id="105447531"/>
<accession>A0A7M7PLR1</accession>
<evidence type="ECO:0000313" key="2">
    <source>
        <dbReference type="EnsemblMetazoa" id="XP_030853128"/>
    </source>
</evidence>
<dbReference type="GO" id="GO:0005042">
    <property type="term" value="F:netrin receptor activity"/>
    <property type="evidence" value="ECO:0007669"/>
    <property type="project" value="InterPro"/>
</dbReference>
<dbReference type="OrthoDB" id="6065502at2759"/>
<dbReference type="SMART" id="SM00218">
    <property type="entry name" value="ZU5"/>
    <property type="match status" value="1"/>
</dbReference>
<dbReference type="InParanoid" id="A0A7M7PLR1"/>
<dbReference type="PROSITE" id="PS51145">
    <property type="entry name" value="ZU5"/>
    <property type="match status" value="1"/>
</dbReference>
<dbReference type="EnsemblMetazoa" id="XM_030997268">
    <property type="protein sequence ID" value="XP_030853128"/>
    <property type="gene ID" value="LOC105447531"/>
</dbReference>
<dbReference type="GO" id="GO:0016020">
    <property type="term" value="C:membrane"/>
    <property type="evidence" value="ECO:0007669"/>
    <property type="project" value="InterPro"/>
</dbReference>
<dbReference type="Gene3D" id="2.60.220.30">
    <property type="match status" value="1"/>
</dbReference>
<dbReference type="Pfam" id="PF00791">
    <property type="entry name" value="ZU5"/>
    <property type="match status" value="1"/>
</dbReference>
<dbReference type="InterPro" id="IPR000906">
    <property type="entry name" value="ZU5_dom"/>
</dbReference>
<dbReference type="AlphaFoldDB" id="A0A7M7PLR1"/>
<reference evidence="3" key="1">
    <citation type="submission" date="2015-02" db="EMBL/GenBank/DDBJ databases">
        <title>Genome sequencing for Strongylocentrotus purpuratus.</title>
        <authorList>
            <person name="Murali S."/>
            <person name="Liu Y."/>
            <person name="Vee V."/>
            <person name="English A."/>
            <person name="Wang M."/>
            <person name="Skinner E."/>
            <person name="Han Y."/>
            <person name="Muzny D.M."/>
            <person name="Worley K.C."/>
            <person name="Gibbs R.A."/>
        </authorList>
    </citation>
    <scope>NUCLEOTIDE SEQUENCE</scope>
</reference>
<sequence>MPILLNMASKLEYRAKDVICQIEQSSAPPTKQRLQNAAIELLSKWVEKGGKRDELLRALQARHLTEPAEVVSTAIQQEPGLADSFTFTTIDNEGGDIQLGEGDIQLSLPPGALGEETCEVVTVKVPNHAPEVTCDEDEVQASPPVLCTPSGLTFDEPVKLTFPHCTSLDKITDESEVILYTSHGTADYTQEKLSRKDFTITDDSVVVNVRHFSLFRIGMKKIGGVKLGFLPLHKLVMPPSRKPILRVIFYHKYKRNESKIYKEYEQLNQEFCKAAPPTEVLMNTLNEDLTIVCSDGRKEINGKITHTNLRGKKSNRTEFELDFCKEYGSKNIRITLFQGSNELESSLFDVLMQEPEPTIPQQVAPDPSLTRSFEGCGTTQEENLKLVELSEEIPHTSVFKLSLKLGFSNAKAMRFVDTNTRGAVVGTMGTLQMLHEWLKKTEPQLRNETLEQALMYCELAEVAEIEVFTYVPVDVHEEDEAEQSTSTRLVQKPGFEGSTSSGLGMVSFKNRHYRLDRTTKSQRDINGRFSLTN</sequence>
<dbReference type="PANTHER" id="PTHR12582:SF41">
    <property type="entry name" value="UNC5C-LIKE PROTEIN"/>
    <property type="match status" value="1"/>
</dbReference>
<name>A0A7M7PLR1_STRPU</name>
<evidence type="ECO:0000313" key="3">
    <source>
        <dbReference type="Proteomes" id="UP000007110"/>
    </source>
</evidence>
<organism evidence="2 3">
    <name type="scientific">Strongylocentrotus purpuratus</name>
    <name type="common">Purple sea urchin</name>
    <dbReference type="NCBI Taxonomy" id="7668"/>
    <lineage>
        <taxon>Eukaryota</taxon>
        <taxon>Metazoa</taxon>
        <taxon>Echinodermata</taxon>
        <taxon>Eleutherozoa</taxon>
        <taxon>Echinozoa</taxon>
        <taxon>Echinoidea</taxon>
        <taxon>Euechinoidea</taxon>
        <taxon>Echinacea</taxon>
        <taxon>Camarodonta</taxon>
        <taxon>Echinidea</taxon>
        <taxon>Strongylocentrotidae</taxon>
        <taxon>Strongylocentrotus</taxon>
    </lineage>
</organism>
<protein>
    <recommendedName>
        <fullName evidence="1">ZU5 domain-containing protein</fullName>
    </recommendedName>
</protein>
<dbReference type="InterPro" id="IPR037936">
    <property type="entry name" value="UNC5A-D"/>
</dbReference>
<reference evidence="2" key="2">
    <citation type="submission" date="2021-01" db="UniProtKB">
        <authorList>
            <consortium name="EnsemblMetazoa"/>
        </authorList>
    </citation>
    <scope>IDENTIFICATION</scope>
</reference>
<dbReference type="RefSeq" id="XP_030853128.1">
    <property type="nucleotide sequence ID" value="XM_030997268.1"/>
</dbReference>